<dbReference type="eggNOG" id="ENOG502Z958">
    <property type="taxonomic scope" value="Bacteria"/>
</dbReference>
<name>B8HJ58_PSECP</name>
<dbReference type="InterPro" id="IPR000157">
    <property type="entry name" value="TIR_dom"/>
</dbReference>
<evidence type="ECO:0000259" key="1">
    <source>
        <dbReference type="Pfam" id="PF13676"/>
    </source>
</evidence>
<gene>
    <name evidence="2" type="ordered locus">Achl_4505</name>
</gene>
<sequence>MVEPMALSRKDRFNMKTQLLEELGTFEWDSNRINVLLREFKLEPFTGQFDDPSLAEIVADVTDEMLTELYALVMGIDVDAVADIVESATDDGPWKPNYARVFLSHSAKHRKFVGEVADELALIGIHGFVAHDTMAFSKPWQSQIEQALRSMQAFVAIIHPEFNTSPWCQQEVGWARGRRVPFYAIRYGVDPAGFIGRDQWPSAAGQSPAEVAAVISSWTASLPELGAAVIEGLFESLRTAPSFIDAGTAAKRITSLGALTNEQWARLDSIFWSNNQIYGGALPSNALQPFYREHQRPWPPAKPMALNS</sequence>
<evidence type="ECO:0000313" key="3">
    <source>
        <dbReference type="Proteomes" id="UP000002505"/>
    </source>
</evidence>
<keyword evidence="3" id="KW-1185">Reference proteome</keyword>
<dbReference type="KEGG" id="ach:Achl_4505"/>
<organism evidence="2 3">
    <name type="scientific">Pseudarthrobacter chlorophenolicus (strain ATCC 700700 / DSM 12829 / CIP 107037 / JCM 12360 / KCTC 9906 / NCIMB 13794 / A6)</name>
    <name type="common">Arthrobacter chlorophenolicus</name>
    <dbReference type="NCBI Taxonomy" id="452863"/>
    <lineage>
        <taxon>Bacteria</taxon>
        <taxon>Bacillati</taxon>
        <taxon>Actinomycetota</taxon>
        <taxon>Actinomycetes</taxon>
        <taxon>Micrococcales</taxon>
        <taxon>Micrococcaceae</taxon>
        <taxon>Pseudarthrobacter</taxon>
    </lineage>
</organism>
<dbReference type="Pfam" id="PF13676">
    <property type="entry name" value="TIR_2"/>
    <property type="match status" value="1"/>
</dbReference>
<keyword evidence="2" id="KW-0614">Plasmid</keyword>
<dbReference type="InterPro" id="IPR035897">
    <property type="entry name" value="Toll_tir_struct_dom_sf"/>
</dbReference>
<dbReference type="GO" id="GO:0007165">
    <property type="term" value="P:signal transduction"/>
    <property type="evidence" value="ECO:0007669"/>
    <property type="project" value="InterPro"/>
</dbReference>
<proteinExistence type="predicted"/>
<dbReference type="AlphaFoldDB" id="B8HJ58"/>
<protein>
    <recommendedName>
        <fullName evidence="1">TIR domain-containing protein</fullName>
    </recommendedName>
</protein>
<evidence type="ECO:0000313" key="2">
    <source>
        <dbReference type="EMBL" id="ACL42456.1"/>
    </source>
</evidence>
<dbReference type="Proteomes" id="UP000002505">
    <property type="component" value="Plasmid pACHL02"/>
</dbReference>
<dbReference type="SUPFAM" id="SSF52200">
    <property type="entry name" value="Toll/Interleukin receptor TIR domain"/>
    <property type="match status" value="1"/>
</dbReference>
<dbReference type="HOGENOM" id="CLU_902083_0_0_11"/>
<accession>B8HJ58</accession>
<dbReference type="Gene3D" id="3.40.50.10140">
    <property type="entry name" value="Toll/interleukin-1 receptor homology (TIR) domain"/>
    <property type="match status" value="1"/>
</dbReference>
<feature type="domain" description="TIR" evidence="1">
    <location>
        <begin position="101"/>
        <end position="188"/>
    </location>
</feature>
<geneLocation type="plasmid" evidence="2 3">
    <name>pACHL02</name>
</geneLocation>
<dbReference type="EMBL" id="CP001343">
    <property type="protein sequence ID" value="ACL42456.1"/>
    <property type="molecule type" value="Genomic_DNA"/>
</dbReference>
<reference evidence="2" key="1">
    <citation type="submission" date="2009-01" db="EMBL/GenBank/DDBJ databases">
        <title>Complete sequence of plasmid2 of Arthrobacter chlorophenolicus A6.</title>
        <authorList>
            <consortium name="US DOE Joint Genome Institute"/>
            <person name="Lucas S."/>
            <person name="Copeland A."/>
            <person name="Lapidus A."/>
            <person name="Glavina del Rio T."/>
            <person name="Tice H."/>
            <person name="Bruce D."/>
            <person name="Goodwin L."/>
            <person name="Pitluck S."/>
            <person name="Goltsman E."/>
            <person name="Clum A."/>
            <person name="Larimer F."/>
            <person name="Land M."/>
            <person name="Hauser L."/>
            <person name="Kyrpides N."/>
            <person name="Mikhailova N."/>
            <person name="Jansson J."/>
            <person name="Richardson P."/>
        </authorList>
    </citation>
    <scope>NUCLEOTIDE SEQUENCE [LARGE SCALE GENOMIC DNA]</scope>
    <source>
        <strain evidence="2">A6</strain>
        <plasmid evidence="2">pACHL02</plasmid>
    </source>
</reference>